<reference evidence="1 2" key="1">
    <citation type="submission" date="2017-07" db="EMBL/GenBank/DDBJ databases">
        <title>Elstera cyanobacteriorum sp. nov., a novel bacterium isolated from cyanobacterial aggregates in a eutrophic lake.</title>
        <authorList>
            <person name="Cai H."/>
        </authorList>
    </citation>
    <scope>NUCLEOTIDE SEQUENCE [LARGE SCALE GENOMIC DNA]</scope>
    <source>
        <strain evidence="1 2">TH019</strain>
    </source>
</reference>
<proteinExistence type="predicted"/>
<dbReference type="Proteomes" id="UP000216361">
    <property type="component" value="Unassembled WGS sequence"/>
</dbReference>
<dbReference type="InterPro" id="IPR008792">
    <property type="entry name" value="PQQD"/>
</dbReference>
<organism evidence="1 2">
    <name type="scientific">Elstera cyanobacteriorum</name>
    <dbReference type="NCBI Taxonomy" id="2022747"/>
    <lineage>
        <taxon>Bacteria</taxon>
        <taxon>Pseudomonadati</taxon>
        <taxon>Pseudomonadota</taxon>
        <taxon>Alphaproteobacteria</taxon>
        <taxon>Rhodospirillales</taxon>
        <taxon>Rhodospirillaceae</taxon>
        <taxon>Elstera</taxon>
    </lineage>
</organism>
<dbReference type="AlphaFoldDB" id="A0A255XX79"/>
<gene>
    <name evidence="1" type="ORF">CHR90_01650</name>
</gene>
<dbReference type="Pfam" id="PF05402">
    <property type="entry name" value="PqqD"/>
    <property type="match status" value="1"/>
</dbReference>
<keyword evidence="2" id="KW-1185">Reference proteome</keyword>
<evidence type="ECO:0008006" key="3">
    <source>
        <dbReference type="Google" id="ProtNLM"/>
    </source>
</evidence>
<dbReference type="EMBL" id="NOXS01000021">
    <property type="protein sequence ID" value="OYQ21586.1"/>
    <property type="molecule type" value="Genomic_DNA"/>
</dbReference>
<evidence type="ECO:0000313" key="1">
    <source>
        <dbReference type="EMBL" id="OYQ21586.1"/>
    </source>
</evidence>
<dbReference type="Gene3D" id="1.10.10.1150">
    <property type="entry name" value="Coenzyme PQQ synthesis protein D (PqqD)"/>
    <property type="match status" value="1"/>
</dbReference>
<dbReference type="InterPro" id="IPR041881">
    <property type="entry name" value="PqqD_sf"/>
</dbReference>
<accession>A0A255XX79</accession>
<name>A0A255XX79_9PROT</name>
<evidence type="ECO:0000313" key="2">
    <source>
        <dbReference type="Proteomes" id="UP000216361"/>
    </source>
</evidence>
<sequence>MTAEFDGEIVLMDLSAGAYFGLNVTSSDIWRHLAEPIRVEALCRTLAGEYQDDPAIIENDILVLLQTLETRALLDIVP</sequence>
<protein>
    <recommendedName>
        <fullName evidence="3">PqqD family protein</fullName>
    </recommendedName>
</protein>
<comment type="caution">
    <text evidence="1">The sequence shown here is derived from an EMBL/GenBank/DDBJ whole genome shotgun (WGS) entry which is preliminary data.</text>
</comment>